<proteinExistence type="inferred from homology"/>
<evidence type="ECO:0000256" key="4">
    <source>
        <dbReference type="RuleBase" id="RU000384"/>
    </source>
</evidence>
<name>A0A9X2YXF5_9MYCO</name>
<accession>A0A9X2YXF5</accession>
<dbReference type="Gene3D" id="3.30.590.10">
    <property type="entry name" value="Glutamine synthetase/guanido kinase, catalytic domain"/>
    <property type="match status" value="1"/>
</dbReference>
<protein>
    <submittedName>
        <fullName evidence="7">Glutamine synthetase</fullName>
    </submittedName>
</protein>
<dbReference type="InterPro" id="IPR008146">
    <property type="entry name" value="Gln_synth_cat_dom"/>
</dbReference>
<dbReference type="Pfam" id="PF00120">
    <property type="entry name" value="Gln-synt_C"/>
    <property type="match status" value="1"/>
</dbReference>
<evidence type="ECO:0000259" key="6">
    <source>
        <dbReference type="PROSITE" id="PS51987"/>
    </source>
</evidence>
<evidence type="ECO:0000256" key="1">
    <source>
        <dbReference type="ARBA" id="ARBA00009897"/>
    </source>
</evidence>
<dbReference type="GO" id="GO:0006542">
    <property type="term" value="P:glutamine biosynthetic process"/>
    <property type="evidence" value="ECO:0007669"/>
    <property type="project" value="InterPro"/>
</dbReference>
<dbReference type="PANTHER" id="PTHR43785:SF12">
    <property type="entry name" value="TYPE-1 GLUTAMINE SYNTHETASE 2"/>
    <property type="match status" value="1"/>
</dbReference>
<dbReference type="Proteomes" id="UP001141629">
    <property type="component" value="Unassembled WGS sequence"/>
</dbReference>
<dbReference type="AlphaFoldDB" id="A0A9X2YXF5"/>
<dbReference type="GO" id="GO:0004356">
    <property type="term" value="F:glutamine synthetase activity"/>
    <property type="evidence" value="ECO:0007669"/>
    <property type="project" value="InterPro"/>
</dbReference>
<comment type="caution">
    <text evidence="7">The sequence shown here is derived from an EMBL/GenBank/DDBJ whole genome shotgun (WGS) entry which is preliminary data.</text>
</comment>
<dbReference type="SUPFAM" id="SSF55931">
    <property type="entry name" value="Glutamine synthetase/guanido kinase"/>
    <property type="match status" value="1"/>
</dbReference>
<dbReference type="Gene3D" id="3.10.20.70">
    <property type="entry name" value="Glutamine synthetase, N-terminal domain"/>
    <property type="match status" value="1"/>
</dbReference>
<dbReference type="SMART" id="SM01230">
    <property type="entry name" value="Gln-synt_C"/>
    <property type="match status" value="1"/>
</dbReference>
<dbReference type="PANTHER" id="PTHR43785">
    <property type="entry name" value="GAMMA-GLUTAMYLPUTRESCINE SYNTHETASE"/>
    <property type="match status" value="1"/>
</dbReference>
<reference evidence="7" key="1">
    <citation type="submission" date="2020-07" db="EMBL/GenBank/DDBJ databases">
        <authorList>
            <person name="Pettersson B.M.F."/>
            <person name="Behra P.R.K."/>
            <person name="Ramesh M."/>
            <person name="Das S."/>
            <person name="Dasgupta S."/>
            <person name="Kirsebom L.A."/>
        </authorList>
    </citation>
    <scope>NUCLEOTIDE SEQUENCE</scope>
    <source>
        <strain evidence="7">DSM 44838</strain>
    </source>
</reference>
<feature type="domain" description="GS catalytic" evidence="6">
    <location>
        <begin position="107"/>
        <end position="437"/>
    </location>
</feature>
<keyword evidence="2" id="KW-0436">Ligase</keyword>
<dbReference type="PROSITE" id="PS51987">
    <property type="entry name" value="GS_CATALYTIC"/>
    <property type="match status" value="1"/>
</dbReference>
<sequence>MDDRIDELRAKGVELIAGSVTDPAGVTRAKYVPLRRLGDFQRSGMGVSPSWSVFCVDTGIAFTPTIGVAGDLRIRLDPDSVRIVDDGIAWAPGDLTDQAGDPAPLCPRSVLRHAERAADEHGLTALVGAELECTMIAPDGSPASTDPWSPYGIRTSLEHSAFLVDLAATAERAGLSIEQIHTEYGHDQLEVSLAPTTPVAAADAVILTRIVLGRAAARHGLRISFAPVPFVGAAGNGAHLHLSLADADGPLFSGGEGPHGIRQAGGSAIAGVVDALPDLIGVYAGSALSALRLKPGNWAGAVACWGLENREAAVRFVAATAGSPHGANAELKLIDPSANPYLAAAALLGSALRGVELELELPPEVPENPAESAAAPPPLATDQRSAVDALERSAVAAELLTAEMVEALVAVRRHEIQTFGDSPPAETTQALRLAWSC</sequence>
<evidence type="ECO:0000256" key="3">
    <source>
        <dbReference type="PROSITE-ProRule" id="PRU01331"/>
    </source>
</evidence>
<reference evidence="7" key="2">
    <citation type="journal article" date="2022" name="BMC Genomics">
        <title>Comparative genome analysis of mycobacteria focusing on tRNA and non-coding RNA.</title>
        <authorList>
            <person name="Behra P.R.K."/>
            <person name="Pettersson B.M.F."/>
            <person name="Ramesh M."/>
            <person name="Das S."/>
            <person name="Dasgupta S."/>
            <person name="Kirsebom L.A."/>
        </authorList>
    </citation>
    <scope>NUCLEOTIDE SEQUENCE</scope>
    <source>
        <strain evidence="7">DSM 44838</strain>
    </source>
</reference>
<evidence type="ECO:0000313" key="8">
    <source>
        <dbReference type="Proteomes" id="UP001141629"/>
    </source>
</evidence>
<organism evidence="7 8">
    <name type="scientific">Mycobacterium yunnanensis</name>
    <dbReference type="NCBI Taxonomy" id="368477"/>
    <lineage>
        <taxon>Bacteria</taxon>
        <taxon>Bacillati</taxon>
        <taxon>Actinomycetota</taxon>
        <taxon>Actinomycetes</taxon>
        <taxon>Mycobacteriales</taxon>
        <taxon>Mycobacteriaceae</taxon>
        <taxon>Mycobacterium</taxon>
    </lineage>
</organism>
<evidence type="ECO:0000313" key="7">
    <source>
        <dbReference type="EMBL" id="MCV7419506.1"/>
    </source>
</evidence>
<dbReference type="InterPro" id="IPR014746">
    <property type="entry name" value="Gln_synth/guanido_kin_cat_dom"/>
</dbReference>
<evidence type="ECO:0000256" key="2">
    <source>
        <dbReference type="ARBA" id="ARBA00022598"/>
    </source>
</evidence>
<dbReference type="EMBL" id="JACKVK010000002">
    <property type="protein sequence ID" value="MCV7419506.1"/>
    <property type="molecule type" value="Genomic_DNA"/>
</dbReference>
<dbReference type="InterPro" id="IPR036651">
    <property type="entry name" value="Gln_synt_N_sf"/>
</dbReference>
<comment type="similarity">
    <text evidence="1 3 4">Belongs to the glutamine synthetase family.</text>
</comment>
<keyword evidence="8" id="KW-1185">Reference proteome</keyword>
<gene>
    <name evidence="7" type="ORF">H7K45_03050</name>
</gene>
<evidence type="ECO:0000256" key="5">
    <source>
        <dbReference type="SAM" id="MobiDB-lite"/>
    </source>
</evidence>
<feature type="region of interest" description="Disordered" evidence="5">
    <location>
        <begin position="364"/>
        <end position="385"/>
    </location>
</feature>